<dbReference type="Pfam" id="PF00355">
    <property type="entry name" value="Rieske"/>
    <property type="match status" value="1"/>
</dbReference>
<keyword evidence="3" id="KW-0408">Iron</keyword>
<dbReference type="Gene3D" id="2.102.10.10">
    <property type="entry name" value="Rieske [2Fe-2S] iron-sulphur domain"/>
    <property type="match status" value="1"/>
</dbReference>
<evidence type="ECO:0000256" key="1">
    <source>
        <dbReference type="ARBA" id="ARBA00022714"/>
    </source>
</evidence>
<evidence type="ECO:0000259" key="6">
    <source>
        <dbReference type="PROSITE" id="PS51296"/>
    </source>
</evidence>
<dbReference type="GO" id="GO:0046872">
    <property type="term" value="F:metal ion binding"/>
    <property type="evidence" value="ECO:0007669"/>
    <property type="project" value="UniProtKB-KW"/>
</dbReference>
<evidence type="ECO:0000313" key="7">
    <source>
        <dbReference type="EMBL" id="EEG48437.1"/>
    </source>
</evidence>
<proteinExistence type="predicted"/>
<keyword evidence="8" id="KW-1185">Reference proteome</keyword>
<dbReference type="eggNOG" id="COG0723">
    <property type="taxonomic scope" value="Bacteria"/>
</dbReference>
<protein>
    <recommendedName>
        <fullName evidence="6">Rieske domain-containing protein</fullName>
    </recommendedName>
</protein>
<dbReference type="Proteomes" id="UP000003100">
    <property type="component" value="Unassembled WGS sequence"/>
</dbReference>
<evidence type="ECO:0000256" key="3">
    <source>
        <dbReference type="ARBA" id="ARBA00023004"/>
    </source>
</evidence>
<dbReference type="Pfam" id="PF01266">
    <property type="entry name" value="DAO"/>
    <property type="match status" value="1"/>
</dbReference>
<dbReference type="Gene3D" id="3.30.9.10">
    <property type="entry name" value="D-Amino Acid Oxidase, subunit A, domain 2"/>
    <property type="match status" value="1"/>
</dbReference>
<reference evidence="7 8" key="2">
    <citation type="submission" date="2009-02" db="EMBL/GenBank/DDBJ databases">
        <title>Draft genome sequence of Blautia hydrogenotrophica DSM 10507 (Ruminococcus hydrogenotrophicus DSM 10507).</title>
        <authorList>
            <person name="Sudarsanam P."/>
            <person name="Ley R."/>
            <person name="Guruge J."/>
            <person name="Turnbaugh P.J."/>
            <person name="Mahowald M."/>
            <person name="Liep D."/>
            <person name="Gordon J."/>
        </authorList>
    </citation>
    <scope>NUCLEOTIDE SEQUENCE [LARGE SCALE GENOMIC DNA]</scope>
    <source>
        <strain evidence="8">DSM 10507 / JCM 14656 / S5a33</strain>
    </source>
</reference>
<accession>C0CP53</accession>
<reference evidence="7 8" key="1">
    <citation type="submission" date="2009-01" db="EMBL/GenBank/DDBJ databases">
        <authorList>
            <person name="Fulton L."/>
            <person name="Clifton S."/>
            <person name="Fulton B."/>
            <person name="Xu J."/>
            <person name="Minx P."/>
            <person name="Pepin K.H."/>
            <person name="Johnson M."/>
            <person name="Bhonagiri V."/>
            <person name="Nash W.E."/>
            <person name="Mardis E.R."/>
            <person name="Wilson R.K."/>
        </authorList>
    </citation>
    <scope>NUCLEOTIDE SEQUENCE [LARGE SCALE GENOMIC DNA]</scope>
    <source>
        <strain evidence="8">DSM 10507 / JCM 14656 / S5a33</strain>
    </source>
</reference>
<dbReference type="PATRIC" id="fig|476272.21.peg.784"/>
<dbReference type="PANTHER" id="PTHR13847:SF274">
    <property type="entry name" value="RIESKE 2FE-2S IRON-SULFUR PROTEIN YHFW-RELATED"/>
    <property type="match status" value="1"/>
</dbReference>
<dbReference type="EMBL" id="ACBZ01000145">
    <property type="protein sequence ID" value="EEG48437.1"/>
    <property type="molecule type" value="Genomic_DNA"/>
</dbReference>
<evidence type="ECO:0000256" key="5">
    <source>
        <dbReference type="ARBA" id="ARBA00023157"/>
    </source>
</evidence>
<feature type="domain" description="Rieske" evidence="6">
    <location>
        <begin position="418"/>
        <end position="503"/>
    </location>
</feature>
<dbReference type="GO" id="GO:0016705">
    <property type="term" value="F:oxidoreductase activity, acting on paired donors, with incorporation or reduction of molecular oxygen"/>
    <property type="evidence" value="ECO:0007669"/>
    <property type="project" value="UniProtKB-ARBA"/>
</dbReference>
<keyword evidence="1" id="KW-0001">2Fe-2S</keyword>
<dbReference type="GO" id="GO:0051537">
    <property type="term" value="F:2 iron, 2 sulfur cluster binding"/>
    <property type="evidence" value="ECO:0007669"/>
    <property type="project" value="UniProtKB-KW"/>
</dbReference>
<dbReference type="InterPro" id="IPR005805">
    <property type="entry name" value="Rieske_Fe-S_prot_C"/>
</dbReference>
<dbReference type="AlphaFoldDB" id="C0CP53"/>
<dbReference type="PROSITE" id="PS51296">
    <property type="entry name" value="RIESKE"/>
    <property type="match status" value="1"/>
</dbReference>
<organism evidence="7 8">
    <name type="scientific">Blautia hydrogenotrophica (strain DSM 10507 / JCM 14656 / S5a33)</name>
    <name type="common">Ruminococcus hydrogenotrophicus</name>
    <dbReference type="NCBI Taxonomy" id="476272"/>
    <lineage>
        <taxon>Bacteria</taxon>
        <taxon>Bacillati</taxon>
        <taxon>Bacillota</taxon>
        <taxon>Clostridia</taxon>
        <taxon>Lachnospirales</taxon>
        <taxon>Lachnospiraceae</taxon>
        <taxon>Blautia</taxon>
    </lineage>
</organism>
<keyword evidence="2" id="KW-0479">Metal-binding</keyword>
<gene>
    <name evidence="7" type="ORF">RUMHYD_02654</name>
</gene>
<evidence type="ECO:0000256" key="2">
    <source>
        <dbReference type="ARBA" id="ARBA00022723"/>
    </source>
</evidence>
<dbReference type="GO" id="GO:0005737">
    <property type="term" value="C:cytoplasm"/>
    <property type="evidence" value="ECO:0007669"/>
    <property type="project" value="TreeGrafter"/>
</dbReference>
<sequence>MNGNRRYKLFPAGDVINKKRRRQKMESIWCKTCGREKAPALKGNIETDVAVIGGGMAGILTAWQLEQAGVRTVVLETDRIGGGQTQNTTAKITAQHGMFCHSFIEKKGEDTTRKYAQANKDAVEEYKRIVREKSIACDLKECDSYVYSEDEEKVRREVVAAQSLGLEASFAEQVEIPVSCAGAVRFSSQAKFHPLKFIEALAEHLTIYEDTSVTRVEGHLVKTPCGSVKAGKIVFAVHFPFINFPGMYFARMHQERSYVLALEKAGMVDGMYIGDGENTLSFRQYDRYLLLGGQAHRTGENREGGCYERLKRIAQELYPGSCVAAYWSAQDCITADKVPFIGPYAADCPDWYVATGFQKWGMSSAMVSAMLIRDAVCGIENPYAQVFSPLRFSGEEVPQLMKDGGKAVKGLTKRFFHVPSETISSVERGHGAIVETPQGKAGVYKTEEGTVCQVSAICPHMGCELTWNPDENSWDCPCHGSRFDCEGKLLEGPAQEGIQYDLL</sequence>
<dbReference type="GO" id="GO:0016020">
    <property type="term" value="C:membrane"/>
    <property type="evidence" value="ECO:0007669"/>
    <property type="project" value="InterPro"/>
</dbReference>
<dbReference type="GO" id="GO:0004497">
    <property type="term" value="F:monooxygenase activity"/>
    <property type="evidence" value="ECO:0007669"/>
    <property type="project" value="UniProtKB-ARBA"/>
</dbReference>
<keyword evidence="4" id="KW-0411">Iron-sulfur</keyword>
<name>C0CP53_BLAHS</name>
<dbReference type="HOGENOM" id="CLU_007884_15_1_9"/>
<dbReference type="PANTHER" id="PTHR13847">
    <property type="entry name" value="SARCOSINE DEHYDROGENASE-RELATED"/>
    <property type="match status" value="1"/>
</dbReference>
<dbReference type="SUPFAM" id="SSF51905">
    <property type="entry name" value="FAD/NAD(P)-binding domain"/>
    <property type="match status" value="1"/>
</dbReference>
<dbReference type="SUPFAM" id="SSF50022">
    <property type="entry name" value="ISP domain"/>
    <property type="match status" value="1"/>
</dbReference>
<dbReference type="InterPro" id="IPR036922">
    <property type="entry name" value="Rieske_2Fe-2S_sf"/>
</dbReference>
<dbReference type="InterPro" id="IPR017941">
    <property type="entry name" value="Rieske_2Fe-2S"/>
</dbReference>
<keyword evidence="5" id="KW-1015">Disulfide bond</keyword>
<dbReference type="InterPro" id="IPR036188">
    <property type="entry name" value="FAD/NAD-bd_sf"/>
</dbReference>
<dbReference type="PRINTS" id="PR00162">
    <property type="entry name" value="RIESKE"/>
</dbReference>
<dbReference type="InterPro" id="IPR006076">
    <property type="entry name" value="FAD-dep_OxRdtase"/>
</dbReference>
<dbReference type="Gene3D" id="3.50.50.60">
    <property type="entry name" value="FAD/NAD(P)-binding domain"/>
    <property type="match status" value="1"/>
</dbReference>
<evidence type="ECO:0000256" key="4">
    <source>
        <dbReference type="ARBA" id="ARBA00023014"/>
    </source>
</evidence>
<dbReference type="eggNOG" id="COG0665">
    <property type="taxonomic scope" value="Bacteria"/>
</dbReference>
<evidence type="ECO:0000313" key="8">
    <source>
        <dbReference type="Proteomes" id="UP000003100"/>
    </source>
</evidence>